<evidence type="ECO:0000256" key="6">
    <source>
        <dbReference type="ARBA" id="ARBA00023098"/>
    </source>
</evidence>
<dbReference type="STRING" id="1618443.UV73_C0004G0020"/>
<dbReference type="PANTHER" id="PTHR10977">
    <property type="entry name" value="DIPHOSPHOMEVALONATE DECARBOXYLASE"/>
    <property type="match status" value="1"/>
</dbReference>
<evidence type="ECO:0000256" key="1">
    <source>
        <dbReference type="ARBA" id="ARBA00008831"/>
    </source>
</evidence>
<gene>
    <name evidence="10" type="primary">mvaD</name>
    <name evidence="10" type="ORF">UV73_C0004G0020</name>
</gene>
<dbReference type="Pfam" id="PF22700">
    <property type="entry name" value="MVD-like_N"/>
    <property type="match status" value="1"/>
</dbReference>
<evidence type="ECO:0000256" key="3">
    <source>
        <dbReference type="ARBA" id="ARBA00022516"/>
    </source>
</evidence>
<dbReference type="GO" id="GO:0005524">
    <property type="term" value="F:ATP binding"/>
    <property type="evidence" value="ECO:0007669"/>
    <property type="project" value="UniProtKB-KW"/>
</dbReference>
<dbReference type="EMBL" id="LCFP01000004">
    <property type="protein sequence ID" value="KKS97878.1"/>
    <property type="molecule type" value="Genomic_DNA"/>
</dbReference>
<dbReference type="SUPFAM" id="SSF54211">
    <property type="entry name" value="Ribosomal protein S5 domain 2-like"/>
    <property type="match status" value="1"/>
</dbReference>
<dbReference type="GO" id="GO:0005829">
    <property type="term" value="C:cytosol"/>
    <property type="evidence" value="ECO:0007669"/>
    <property type="project" value="InterPro"/>
</dbReference>
<dbReference type="InterPro" id="IPR020568">
    <property type="entry name" value="Ribosomal_Su5_D2-typ_SF"/>
</dbReference>
<dbReference type="Pfam" id="PF18376">
    <property type="entry name" value="MDD_C"/>
    <property type="match status" value="1"/>
</dbReference>
<dbReference type="GO" id="GO:0019287">
    <property type="term" value="P:isopentenyl diphosphate biosynthetic process, mevalonate pathway"/>
    <property type="evidence" value="ECO:0007669"/>
    <property type="project" value="InterPro"/>
</dbReference>
<name>A0A0G1GGE3_9BACT</name>
<dbReference type="PANTHER" id="PTHR10977:SF3">
    <property type="entry name" value="DIPHOSPHOMEVALONATE DECARBOXYLASE"/>
    <property type="match status" value="1"/>
</dbReference>
<dbReference type="InterPro" id="IPR053859">
    <property type="entry name" value="MVD-like_N"/>
</dbReference>
<dbReference type="GO" id="GO:0004163">
    <property type="term" value="F:diphosphomevalonate decarboxylase activity"/>
    <property type="evidence" value="ECO:0007669"/>
    <property type="project" value="UniProtKB-EC"/>
</dbReference>
<dbReference type="Proteomes" id="UP000034894">
    <property type="component" value="Unassembled WGS sequence"/>
</dbReference>
<comment type="similarity">
    <text evidence="1">Belongs to the diphosphomevalonate decarboxylase family.</text>
</comment>
<keyword evidence="7 10" id="KW-0456">Lyase</keyword>
<evidence type="ECO:0000313" key="10">
    <source>
        <dbReference type="EMBL" id="KKS97878.1"/>
    </source>
</evidence>
<evidence type="ECO:0000256" key="5">
    <source>
        <dbReference type="ARBA" id="ARBA00022840"/>
    </source>
</evidence>
<sequence length="325" mass="36599">MKKTAVACSNLALIKYWGLQDENLRLPVNDSLSVNLDNLRTTTTVDFSSVYTVDQVEIDGQKASGRPKMRIIQHLERIRSLKGVKTRARIVSKNNFPVGTGLSSSASGFAAFTLAGITSMELQLEEKVMTSISRLASGSSCRSIPAGFVQWHKGKNHHTSFAESVFPADYWDIVDLVAVVSNRKKTVATSLAMTSADTSPFFRERLILLPEKLKMIKESIRNRDFEQFGNLVEAEAFELHAIMMTGKPSYIFLYPETIQLMTKVRSWRKSGLEVYFSLNTGHNLHLLSREVDQSKVYQLLRKEGIKDIIINRPGPATRLTDRHLF</sequence>
<accession>A0A0G1GGE3</accession>
<dbReference type="Gene3D" id="3.30.230.10">
    <property type="match status" value="1"/>
</dbReference>
<dbReference type="InterPro" id="IPR036554">
    <property type="entry name" value="GHMP_kinase_C_sf"/>
</dbReference>
<dbReference type="InterPro" id="IPR014721">
    <property type="entry name" value="Ribsml_uS5_D2-typ_fold_subgr"/>
</dbReference>
<keyword evidence="6" id="KW-0443">Lipid metabolism</keyword>
<dbReference type="InterPro" id="IPR029765">
    <property type="entry name" value="Mev_diP_decarb"/>
</dbReference>
<keyword evidence="3" id="KW-0444">Lipid biosynthesis</keyword>
<dbReference type="InterPro" id="IPR041431">
    <property type="entry name" value="Mvd1_C"/>
</dbReference>
<dbReference type="Gene3D" id="3.30.70.890">
    <property type="entry name" value="GHMP kinase, C-terminal domain"/>
    <property type="match status" value="1"/>
</dbReference>
<proteinExistence type="inferred from homology"/>
<reference evidence="10 11" key="1">
    <citation type="journal article" date="2015" name="Nature">
        <title>rRNA introns, odd ribosomes, and small enigmatic genomes across a large radiation of phyla.</title>
        <authorList>
            <person name="Brown C.T."/>
            <person name="Hug L.A."/>
            <person name="Thomas B.C."/>
            <person name="Sharon I."/>
            <person name="Castelle C.J."/>
            <person name="Singh A."/>
            <person name="Wilkins M.J."/>
            <person name="Williams K.H."/>
            <person name="Banfield J.F."/>
        </authorList>
    </citation>
    <scope>NUCLEOTIDE SEQUENCE [LARGE SCALE GENOMIC DNA]</scope>
</reference>
<keyword evidence="4" id="KW-0547">Nucleotide-binding</keyword>
<feature type="domain" description="Mvd1 C-terminal" evidence="8">
    <location>
        <begin position="176"/>
        <end position="302"/>
    </location>
</feature>
<dbReference type="PIRSF" id="PIRSF015950">
    <property type="entry name" value="Mev_P_decrbx"/>
    <property type="match status" value="1"/>
</dbReference>
<dbReference type="AlphaFoldDB" id="A0A0G1GGE3"/>
<evidence type="ECO:0000256" key="7">
    <source>
        <dbReference type="ARBA" id="ARBA00023239"/>
    </source>
</evidence>
<evidence type="ECO:0000256" key="2">
    <source>
        <dbReference type="ARBA" id="ARBA00012296"/>
    </source>
</evidence>
<protein>
    <recommendedName>
        <fullName evidence="2">diphosphomevalonate decarboxylase</fullName>
        <ecNumber evidence="2">4.1.1.33</ecNumber>
    </recommendedName>
</protein>
<evidence type="ECO:0000259" key="8">
    <source>
        <dbReference type="Pfam" id="PF18376"/>
    </source>
</evidence>
<feature type="domain" description="Diphosphomevalonate decarboxylase-like N-terminal" evidence="9">
    <location>
        <begin position="7"/>
        <end position="162"/>
    </location>
</feature>
<dbReference type="SUPFAM" id="SSF55060">
    <property type="entry name" value="GHMP Kinase, C-terminal domain"/>
    <property type="match status" value="1"/>
</dbReference>
<dbReference type="EC" id="4.1.1.33" evidence="2"/>
<evidence type="ECO:0000259" key="9">
    <source>
        <dbReference type="Pfam" id="PF22700"/>
    </source>
</evidence>
<keyword evidence="5" id="KW-0067">ATP-binding</keyword>
<evidence type="ECO:0000313" key="11">
    <source>
        <dbReference type="Proteomes" id="UP000034894"/>
    </source>
</evidence>
<comment type="caution">
    <text evidence="10">The sequence shown here is derived from an EMBL/GenBank/DDBJ whole genome shotgun (WGS) entry which is preliminary data.</text>
</comment>
<dbReference type="InterPro" id="IPR005935">
    <property type="entry name" value="Mev_decarb"/>
</dbReference>
<dbReference type="NCBIfam" id="TIGR01240">
    <property type="entry name" value="mevDPdecarb"/>
    <property type="match status" value="1"/>
</dbReference>
<organism evidence="10 11">
    <name type="scientific">Candidatus Gottesmanbacteria bacterium GW2011_GWA2_43_14</name>
    <dbReference type="NCBI Taxonomy" id="1618443"/>
    <lineage>
        <taxon>Bacteria</taxon>
        <taxon>Candidatus Gottesmaniibacteriota</taxon>
    </lineage>
</organism>
<evidence type="ECO:0000256" key="4">
    <source>
        <dbReference type="ARBA" id="ARBA00022741"/>
    </source>
</evidence>